<dbReference type="NCBIfam" id="NF009434">
    <property type="entry name" value="PRK12793.1"/>
    <property type="match status" value="1"/>
</dbReference>
<dbReference type="InterPro" id="IPR010845">
    <property type="entry name" value="FlaF"/>
</dbReference>
<dbReference type="Pfam" id="PF07309">
    <property type="entry name" value="FlaF"/>
    <property type="match status" value="1"/>
</dbReference>
<keyword evidence="1" id="KW-0969">Cilium</keyword>
<dbReference type="EMBL" id="JACIEN010000008">
    <property type="protein sequence ID" value="MBB4019782.1"/>
    <property type="molecule type" value="Genomic_DNA"/>
</dbReference>
<dbReference type="Proteomes" id="UP000577362">
    <property type="component" value="Unassembled WGS sequence"/>
</dbReference>
<proteinExistence type="predicted"/>
<gene>
    <name evidence="1" type="ORF">GGR16_004837</name>
</gene>
<dbReference type="AlphaFoldDB" id="A0A840C6X2"/>
<evidence type="ECO:0000313" key="2">
    <source>
        <dbReference type="Proteomes" id="UP000577362"/>
    </source>
</evidence>
<organism evidence="1 2">
    <name type="scientific">Chelatococcus caeni</name>
    <dbReference type="NCBI Taxonomy" id="1348468"/>
    <lineage>
        <taxon>Bacteria</taxon>
        <taxon>Pseudomonadati</taxon>
        <taxon>Pseudomonadota</taxon>
        <taxon>Alphaproteobacteria</taxon>
        <taxon>Hyphomicrobiales</taxon>
        <taxon>Chelatococcaceae</taxon>
        <taxon>Chelatococcus</taxon>
    </lineage>
</organism>
<keyword evidence="2" id="KW-1185">Reference proteome</keyword>
<name>A0A840C6X2_9HYPH</name>
<keyword evidence="1" id="KW-0966">Cell projection</keyword>
<protein>
    <submittedName>
        <fullName evidence="1">Flagellar protein FlaF</fullName>
    </submittedName>
</protein>
<reference evidence="1 2" key="1">
    <citation type="submission" date="2020-08" db="EMBL/GenBank/DDBJ databases">
        <title>Genomic Encyclopedia of Type Strains, Phase IV (KMG-IV): sequencing the most valuable type-strain genomes for metagenomic binning, comparative biology and taxonomic classification.</title>
        <authorList>
            <person name="Goeker M."/>
        </authorList>
    </citation>
    <scope>NUCLEOTIDE SEQUENCE [LARGE SCALE GENOMIC DNA]</scope>
    <source>
        <strain evidence="1 2">DSM 103737</strain>
    </source>
</reference>
<evidence type="ECO:0000313" key="1">
    <source>
        <dbReference type="EMBL" id="MBB4019782.1"/>
    </source>
</evidence>
<keyword evidence="1" id="KW-0282">Flagellum</keyword>
<sequence length="115" mass="12907">MYRHSYAEILDDAASEGRARERMAFDHAIELMQAAEAKGADSREAVEAIYFLNRLWNLLIEDLASEENGLPQELRASLISIGLWVLREAQRLRQEMAGSFSALIEVNSAIRNGLA</sequence>
<dbReference type="RefSeq" id="WP_019402917.1">
    <property type="nucleotide sequence ID" value="NZ_JACIEN010000008.1"/>
</dbReference>
<comment type="caution">
    <text evidence="1">The sequence shown here is derived from an EMBL/GenBank/DDBJ whole genome shotgun (WGS) entry which is preliminary data.</text>
</comment>
<accession>A0A840C6X2</accession>
<dbReference type="GO" id="GO:0044781">
    <property type="term" value="P:bacterial-type flagellum organization"/>
    <property type="evidence" value="ECO:0007669"/>
    <property type="project" value="InterPro"/>
</dbReference>